<feature type="region of interest" description="Disordered" evidence="1">
    <location>
        <begin position="34"/>
        <end position="71"/>
    </location>
</feature>
<evidence type="ECO:0000256" key="1">
    <source>
        <dbReference type="SAM" id="MobiDB-lite"/>
    </source>
</evidence>
<gene>
    <name evidence="3" type="ORF">PR048_029390</name>
</gene>
<name>A0ABQ9GDA2_9NEOP</name>
<reference evidence="3 4" key="1">
    <citation type="submission" date="2023-02" db="EMBL/GenBank/DDBJ databases">
        <title>LHISI_Scaffold_Assembly.</title>
        <authorList>
            <person name="Stuart O.P."/>
            <person name="Cleave R."/>
            <person name="Magrath M.J.L."/>
            <person name="Mikheyev A.S."/>
        </authorList>
    </citation>
    <scope>NUCLEOTIDE SEQUENCE [LARGE SCALE GENOMIC DNA]</scope>
    <source>
        <strain evidence="3">Daus_M_001</strain>
        <tissue evidence="3">Leg muscle</tissue>
    </source>
</reference>
<comment type="caution">
    <text evidence="3">The sequence shown here is derived from an EMBL/GenBank/DDBJ whole genome shotgun (WGS) entry which is preliminary data.</text>
</comment>
<feature type="domain" description="Focal AT" evidence="2">
    <location>
        <begin position="1"/>
        <end position="26"/>
    </location>
</feature>
<accession>A0ABQ9GDA2</accession>
<dbReference type="SUPFAM" id="SSF68993">
    <property type="entry name" value="FAT domain of focal adhesion kinase"/>
    <property type="match status" value="1"/>
</dbReference>
<sequence length="122" mass="12897">MLSAAHILAMDAKNLLDVIDSIRIRHPEVNEFVCSGGSQSSECDLQDDGSEMQQVQSPHSQRSSLERKKVPPLSSSVQVAAVTASVVPQQAQYSVARKLPLVGLATSVSDTASNGPVVPLDS</sequence>
<dbReference type="Gene3D" id="1.20.120.330">
    <property type="entry name" value="Nucleotidyltransferases domain 2"/>
    <property type="match status" value="1"/>
</dbReference>
<feature type="compositionally biased region" description="Polar residues" evidence="1">
    <location>
        <begin position="51"/>
        <end position="63"/>
    </location>
</feature>
<evidence type="ECO:0000313" key="4">
    <source>
        <dbReference type="Proteomes" id="UP001159363"/>
    </source>
</evidence>
<protein>
    <recommendedName>
        <fullName evidence="2">Focal AT domain-containing protein</fullName>
    </recommendedName>
</protein>
<evidence type="ECO:0000313" key="3">
    <source>
        <dbReference type="EMBL" id="KAJ8870369.1"/>
    </source>
</evidence>
<dbReference type="Pfam" id="PF03623">
    <property type="entry name" value="Focal_AT"/>
    <property type="match status" value="1"/>
</dbReference>
<keyword evidence="4" id="KW-1185">Reference proteome</keyword>
<evidence type="ECO:0000259" key="2">
    <source>
        <dbReference type="Pfam" id="PF03623"/>
    </source>
</evidence>
<dbReference type="InterPro" id="IPR005189">
    <property type="entry name" value="Focal_adhesion_kin_target_dom"/>
</dbReference>
<proteinExistence type="predicted"/>
<dbReference type="EMBL" id="JARBHB010000013">
    <property type="protein sequence ID" value="KAJ8870369.1"/>
    <property type="molecule type" value="Genomic_DNA"/>
</dbReference>
<dbReference type="InterPro" id="IPR036137">
    <property type="entry name" value="Focal_adhe_kin_target_dom_sf"/>
</dbReference>
<organism evidence="3 4">
    <name type="scientific">Dryococelus australis</name>
    <dbReference type="NCBI Taxonomy" id="614101"/>
    <lineage>
        <taxon>Eukaryota</taxon>
        <taxon>Metazoa</taxon>
        <taxon>Ecdysozoa</taxon>
        <taxon>Arthropoda</taxon>
        <taxon>Hexapoda</taxon>
        <taxon>Insecta</taxon>
        <taxon>Pterygota</taxon>
        <taxon>Neoptera</taxon>
        <taxon>Polyneoptera</taxon>
        <taxon>Phasmatodea</taxon>
        <taxon>Verophasmatodea</taxon>
        <taxon>Anareolatae</taxon>
        <taxon>Phasmatidae</taxon>
        <taxon>Eurycanthinae</taxon>
        <taxon>Dryococelus</taxon>
    </lineage>
</organism>
<dbReference type="Proteomes" id="UP001159363">
    <property type="component" value="Chromosome 12"/>
</dbReference>